<dbReference type="EMBL" id="MU970148">
    <property type="protein sequence ID" value="KAK9320033.1"/>
    <property type="molecule type" value="Genomic_DNA"/>
</dbReference>
<organism evidence="1 2">
    <name type="scientific">Lipomyces orientalis</name>
    <dbReference type="NCBI Taxonomy" id="1233043"/>
    <lineage>
        <taxon>Eukaryota</taxon>
        <taxon>Fungi</taxon>
        <taxon>Dikarya</taxon>
        <taxon>Ascomycota</taxon>
        <taxon>Saccharomycotina</taxon>
        <taxon>Lipomycetes</taxon>
        <taxon>Lipomycetales</taxon>
        <taxon>Lipomycetaceae</taxon>
        <taxon>Lipomyces</taxon>
    </lineage>
</organism>
<dbReference type="Proteomes" id="UP001489719">
    <property type="component" value="Unassembled WGS sequence"/>
</dbReference>
<evidence type="ECO:0000313" key="1">
    <source>
        <dbReference type="EMBL" id="KAK9320033.1"/>
    </source>
</evidence>
<name>A0ACC3TIT8_9ASCO</name>
<evidence type="ECO:0000313" key="2">
    <source>
        <dbReference type="Proteomes" id="UP001489719"/>
    </source>
</evidence>
<keyword evidence="2" id="KW-1185">Reference proteome</keyword>
<gene>
    <name evidence="1" type="ORF">V1517DRAFT_369429</name>
</gene>
<protein>
    <submittedName>
        <fullName evidence="1">Uncharacterized protein</fullName>
    </submittedName>
</protein>
<comment type="caution">
    <text evidence="1">The sequence shown here is derived from an EMBL/GenBank/DDBJ whole genome shotgun (WGS) entry which is preliminary data.</text>
</comment>
<accession>A0ACC3TIT8</accession>
<reference evidence="2" key="1">
    <citation type="journal article" date="2024" name="Front. Bioeng. Biotechnol.">
        <title>Genome-scale model development and genomic sequencing of the oleaginous clade Lipomyces.</title>
        <authorList>
            <person name="Czajka J.J."/>
            <person name="Han Y."/>
            <person name="Kim J."/>
            <person name="Mondo S.J."/>
            <person name="Hofstad B.A."/>
            <person name="Robles A."/>
            <person name="Haridas S."/>
            <person name="Riley R."/>
            <person name="LaButti K."/>
            <person name="Pangilinan J."/>
            <person name="Andreopoulos W."/>
            <person name="Lipzen A."/>
            <person name="Yan J."/>
            <person name="Wang M."/>
            <person name="Ng V."/>
            <person name="Grigoriev I.V."/>
            <person name="Spatafora J.W."/>
            <person name="Magnuson J.K."/>
            <person name="Baker S.E."/>
            <person name="Pomraning K.R."/>
        </authorList>
    </citation>
    <scope>NUCLEOTIDE SEQUENCE [LARGE SCALE GENOMIC DNA]</scope>
    <source>
        <strain evidence="2">CBS 10300</strain>
    </source>
</reference>
<sequence>MPIADLQARSNYNEAFTLLKETTPEQRLDVQLPFDNFVRLDQDFSELESAEGISEDQRFVYQYPSLTYNSLTQTATVVTCQSNIHEGAARWFDSEIREFIKRYPTRSPHTLRHIRQSGSTTQFPDGQYRRSRKEADASFVYEPEDQINGMGVNVVILVCFRGRPRFRYPDPYQDITDWRAERATMASTVNEAAESNRHTTRLLNHTWIGELNEAFTEAWQPNSHRIFYLIKAGRPHNDLPDSLGLRIRDFYPRDVWEAANIEDSSIPFDSAGFLDGVMDDVKLAAKKRFRGFLLEKLNLGEDGQG</sequence>
<proteinExistence type="predicted"/>